<feature type="transmembrane region" description="Helical" evidence="6">
    <location>
        <begin position="138"/>
        <end position="161"/>
    </location>
</feature>
<protein>
    <recommendedName>
        <fullName evidence="7">Rhodopsin domain-containing protein</fullName>
    </recommendedName>
</protein>
<evidence type="ECO:0000256" key="4">
    <source>
        <dbReference type="ARBA" id="ARBA00023136"/>
    </source>
</evidence>
<dbReference type="Pfam" id="PF20684">
    <property type="entry name" value="Fung_rhodopsin"/>
    <property type="match status" value="1"/>
</dbReference>
<proteinExistence type="inferred from homology"/>
<evidence type="ECO:0000256" key="5">
    <source>
        <dbReference type="ARBA" id="ARBA00038359"/>
    </source>
</evidence>
<feature type="transmembrane region" description="Helical" evidence="6">
    <location>
        <begin position="56"/>
        <end position="74"/>
    </location>
</feature>
<dbReference type="InterPro" id="IPR049326">
    <property type="entry name" value="Rhodopsin_dom_fungi"/>
</dbReference>
<feature type="transmembrane region" description="Helical" evidence="6">
    <location>
        <begin position="181"/>
        <end position="202"/>
    </location>
</feature>
<evidence type="ECO:0000259" key="7">
    <source>
        <dbReference type="Pfam" id="PF20684"/>
    </source>
</evidence>
<evidence type="ECO:0000256" key="6">
    <source>
        <dbReference type="SAM" id="Phobius"/>
    </source>
</evidence>
<evidence type="ECO:0000313" key="9">
    <source>
        <dbReference type="Proteomes" id="UP001600064"/>
    </source>
</evidence>
<gene>
    <name evidence="8" type="ORF">VTJ83DRAFT_157</name>
</gene>
<dbReference type="Proteomes" id="UP001600064">
    <property type="component" value="Unassembled WGS sequence"/>
</dbReference>
<feature type="transmembrane region" description="Helical" evidence="6">
    <location>
        <begin position="100"/>
        <end position="126"/>
    </location>
</feature>
<dbReference type="InterPro" id="IPR052337">
    <property type="entry name" value="SAT4-like"/>
</dbReference>
<comment type="similarity">
    <text evidence="5">Belongs to the SAT4 family.</text>
</comment>
<comment type="subcellular location">
    <subcellularLocation>
        <location evidence="1">Membrane</location>
        <topology evidence="1">Multi-pass membrane protein</topology>
    </subcellularLocation>
</comment>
<sequence>MSGNSSPPPLPPADPNAYYGDPVIPLAVVCVALTTLFVGLRLWSRGVILRALGLEDLFLVLSWLFGIGLLAAQITNIQHGGLGRQYAVLDHETLVRNLKISFGITICYFFALVLVKISVLCLYVRVLTYHYVRLAAKIMLGVVGISHAWIIATMLTTCVPIEAVWDVGKKETAYCHPGNVWWSHAGINIATDFLISILPLTVLHKLHIPPRQKVALYLVFLLGFSVCIISLLRCLQFLRLGFIDVEHDTTPDLVIISIWTMLEVSIAIIVACIPTLKPVVSRFFPRFLAGYPSRSDDSEPWSGSLDPARRRRYQPCDHDTIDIHLKTINVSDLDSREQGSRAGERV</sequence>
<organism evidence="8 9">
    <name type="scientific">Remersonia thermophila</name>
    <dbReference type="NCBI Taxonomy" id="72144"/>
    <lineage>
        <taxon>Eukaryota</taxon>
        <taxon>Fungi</taxon>
        <taxon>Dikarya</taxon>
        <taxon>Ascomycota</taxon>
        <taxon>Pezizomycotina</taxon>
        <taxon>Sordariomycetes</taxon>
        <taxon>Sordariomycetidae</taxon>
        <taxon>Sordariales</taxon>
        <taxon>Sordariales incertae sedis</taxon>
        <taxon>Remersonia</taxon>
    </lineage>
</organism>
<keyword evidence="2 6" id="KW-0812">Transmembrane</keyword>
<keyword evidence="3 6" id="KW-1133">Transmembrane helix</keyword>
<feature type="transmembrane region" description="Helical" evidence="6">
    <location>
        <begin position="214"/>
        <end position="233"/>
    </location>
</feature>
<dbReference type="RefSeq" id="XP_070869510.1">
    <property type="nucleotide sequence ID" value="XM_071007743.1"/>
</dbReference>
<dbReference type="GeneID" id="98122387"/>
<evidence type="ECO:0000256" key="3">
    <source>
        <dbReference type="ARBA" id="ARBA00022989"/>
    </source>
</evidence>
<evidence type="ECO:0000256" key="2">
    <source>
        <dbReference type="ARBA" id="ARBA00022692"/>
    </source>
</evidence>
<keyword evidence="4 6" id="KW-0472">Membrane</keyword>
<feature type="transmembrane region" description="Helical" evidence="6">
    <location>
        <begin position="23"/>
        <end position="44"/>
    </location>
</feature>
<feature type="transmembrane region" description="Helical" evidence="6">
    <location>
        <begin position="253"/>
        <end position="276"/>
    </location>
</feature>
<name>A0ABR4DLT0_9PEZI</name>
<dbReference type="PANTHER" id="PTHR33048:SF47">
    <property type="entry name" value="INTEGRAL MEMBRANE PROTEIN-RELATED"/>
    <property type="match status" value="1"/>
</dbReference>
<evidence type="ECO:0000313" key="8">
    <source>
        <dbReference type="EMBL" id="KAL2270786.1"/>
    </source>
</evidence>
<dbReference type="PANTHER" id="PTHR33048">
    <property type="entry name" value="PTH11-LIKE INTEGRAL MEMBRANE PROTEIN (AFU_ORTHOLOGUE AFUA_5G11245)"/>
    <property type="match status" value="1"/>
</dbReference>
<feature type="domain" description="Rhodopsin" evidence="7">
    <location>
        <begin position="40"/>
        <end position="282"/>
    </location>
</feature>
<keyword evidence="9" id="KW-1185">Reference proteome</keyword>
<evidence type="ECO:0000256" key="1">
    <source>
        <dbReference type="ARBA" id="ARBA00004141"/>
    </source>
</evidence>
<comment type="caution">
    <text evidence="8">The sequence shown here is derived from an EMBL/GenBank/DDBJ whole genome shotgun (WGS) entry which is preliminary data.</text>
</comment>
<accession>A0ABR4DLT0</accession>
<dbReference type="EMBL" id="JAZGUE010000001">
    <property type="protein sequence ID" value="KAL2270786.1"/>
    <property type="molecule type" value="Genomic_DNA"/>
</dbReference>
<reference evidence="8 9" key="1">
    <citation type="journal article" date="2024" name="Commun. Biol.">
        <title>Comparative genomic analysis of thermophilic fungi reveals convergent evolutionary adaptations and gene losses.</title>
        <authorList>
            <person name="Steindorff A.S."/>
            <person name="Aguilar-Pontes M.V."/>
            <person name="Robinson A.J."/>
            <person name="Andreopoulos B."/>
            <person name="LaButti K."/>
            <person name="Kuo A."/>
            <person name="Mondo S."/>
            <person name="Riley R."/>
            <person name="Otillar R."/>
            <person name="Haridas S."/>
            <person name="Lipzen A."/>
            <person name="Grimwood J."/>
            <person name="Schmutz J."/>
            <person name="Clum A."/>
            <person name="Reid I.D."/>
            <person name="Moisan M.C."/>
            <person name="Butler G."/>
            <person name="Nguyen T.T.M."/>
            <person name="Dewar K."/>
            <person name="Conant G."/>
            <person name="Drula E."/>
            <person name="Henrissat B."/>
            <person name="Hansel C."/>
            <person name="Singer S."/>
            <person name="Hutchinson M.I."/>
            <person name="de Vries R.P."/>
            <person name="Natvig D.O."/>
            <person name="Powell A.J."/>
            <person name="Tsang A."/>
            <person name="Grigoriev I.V."/>
        </authorList>
    </citation>
    <scope>NUCLEOTIDE SEQUENCE [LARGE SCALE GENOMIC DNA]</scope>
    <source>
        <strain evidence="8 9">ATCC 22073</strain>
    </source>
</reference>